<name>A0A2J6PPW2_9HELO</name>
<dbReference type="AlphaFoldDB" id="A0A2J6PPW2"/>
<evidence type="ECO:0000313" key="2">
    <source>
        <dbReference type="EMBL" id="PMD16068.1"/>
    </source>
</evidence>
<dbReference type="Proteomes" id="UP000235672">
    <property type="component" value="Unassembled WGS sequence"/>
</dbReference>
<dbReference type="EMBL" id="KZ613508">
    <property type="protein sequence ID" value="PMD16068.1"/>
    <property type="molecule type" value="Genomic_DNA"/>
</dbReference>
<feature type="region of interest" description="Disordered" evidence="1">
    <location>
        <begin position="1"/>
        <end position="21"/>
    </location>
</feature>
<protein>
    <submittedName>
        <fullName evidence="2">Uncharacterized protein</fullName>
    </submittedName>
</protein>
<keyword evidence="3" id="KW-1185">Reference proteome</keyword>
<reference evidence="2 3" key="1">
    <citation type="submission" date="2016-05" db="EMBL/GenBank/DDBJ databases">
        <title>A degradative enzymes factory behind the ericoid mycorrhizal symbiosis.</title>
        <authorList>
            <consortium name="DOE Joint Genome Institute"/>
            <person name="Martino E."/>
            <person name="Morin E."/>
            <person name="Grelet G."/>
            <person name="Kuo A."/>
            <person name="Kohler A."/>
            <person name="Daghino S."/>
            <person name="Barry K."/>
            <person name="Choi C."/>
            <person name="Cichocki N."/>
            <person name="Clum A."/>
            <person name="Copeland A."/>
            <person name="Hainaut M."/>
            <person name="Haridas S."/>
            <person name="Labutti K."/>
            <person name="Lindquist E."/>
            <person name="Lipzen A."/>
            <person name="Khouja H.-R."/>
            <person name="Murat C."/>
            <person name="Ohm R."/>
            <person name="Olson A."/>
            <person name="Spatafora J."/>
            <person name="Veneault-Fourrey C."/>
            <person name="Henrissat B."/>
            <person name="Grigoriev I."/>
            <person name="Martin F."/>
            <person name="Perotto S."/>
        </authorList>
    </citation>
    <scope>NUCLEOTIDE SEQUENCE [LARGE SCALE GENOMIC DNA]</scope>
    <source>
        <strain evidence="2 3">UAMH 7357</strain>
    </source>
</reference>
<sequence>MSALALENVSQSTKAHSSGRRLVGSASALMPNSDEVAQETGKACLIHSSWASISPENQKNSKSHKDEHHPAGSSHHAAVSVLFHFKPLRLATIRSAAGKGNPAYNDATPSFSGFDCRNRNMTSPKCDESTTDSDRGVGFFNPPELASSTRRASAFRELPELNHPDLGAAIDLIATCTLLLRR</sequence>
<evidence type="ECO:0000313" key="3">
    <source>
        <dbReference type="Proteomes" id="UP000235672"/>
    </source>
</evidence>
<gene>
    <name evidence="2" type="ORF">NA56DRAFT_709158</name>
</gene>
<feature type="region of interest" description="Disordered" evidence="1">
    <location>
        <begin position="54"/>
        <end position="74"/>
    </location>
</feature>
<proteinExistence type="predicted"/>
<organism evidence="2 3">
    <name type="scientific">Hyaloscypha hepaticicola</name>
    <dbReference type="NCBI Taxonomy" id="2082293"/>
    <lineage>
        <taxon>Eukaryota</taxon>
        <taxon>Fungi</taxon>
        <taxon>Dikarya</taxon>
        <taxon>Ascomycota</taxon>
        <taxon>Pezizomycotina</taxon>
        <taxon>Leotiomycetes</taxon>
        <taxon>Helotiales</taxon>
        <taxon>Hyaloscyphaceae</taxon>
        <taxon>Hyaloscypha</taxon>
    </lineage>
</organism>
<evidence type="ECO:0000256" key="1">
    <source>
        <dbReference type="SAM" id="MobiDB-lite"/>
    </source>
</evidence>
<accession>A0A2J6PPW2</accession>